<gene>
    <name evidence="14" type="ORF">EJP82_03380</name>
</gene>
<dbReference type="Gene3D" id="2.60.120.200">
    <property type="match status" value="2"/>
</dbReference>
<feature type="active site" description="Proton donor" evidence="10">
    <location>
        <position position="367"/>
    </location>
</feature>
<comment type="similarity">
    <text evidence="2">Belongs to the glycosyl hydrolase 16 family.</text>
</comment>
<evidence type="ECO:0000313" key="14">
    <source>
        <dbReference type="EMBL" id="RUT48189.1"/>
    </source>
</evidence>
<reference evidence="14 15" key="1">
    <citation type="submission" date="2018-12" db="EMBL/GenBank/DDBJ databases">
        <authorList>
            <person name="Sun L."/>
            <person name="Chen Z."/>
        </authorList>
    </citation>
    <scope>NUCLEOTIDE SEQUENCE [LARGE SCALE GENOMIC DNA]</scope>
    <source>
        <strain evidence="14 15">DSM 15890</strain>
    </source>
</reference>
<dbReference type="InterPro" id="IPR008264">
    <property type="entry name" value="Beta_glucanase"/>
</dbReference>
<evidence type="ECO:0000256" key="11">
    <source>
        <dbReference type="SAM" id="MobiDB-lite"/>
    </source>
</evidence>
<evidence type="ECO:0000256" key="6">
    <source>
        <dbReference type="ARBA" id="ARBA00023295"/>
    </source>
</evidence>
<dbReference type="InterPro" id="IPR001119">
    <property type="entry name" value="SLH_dom"/>
</dbReference>
<organism evidence="14 15">
    <name type="scientific">Paenibacillus anaericanus</name>
    <dbReference type="NCBI Taxonomy" id="170367"/>
    <lineage>
        <taxon>Bacteria</taxon>
        <taxon>Bacillati</taxon>
        <taxon>Bacillota</taxon>
        <taxon>Bacilli</taxon>
        <taxon>Bacillales</taxon>
        <taxon>Paenibacillaceae</taxon>
        <taxon>Paenibacillus</taxon>
    </lineage>
</organism>
<evidence type="ECO:0000256" key="1">
    <source>
        <dbReference type="ARBA" id="ARBA00000481"/>
    </source>
</evidence>
<name>A0A3S1BV67_9BACL</name>
<evidence type="ECO:0000256" key="7">
    <source>
        <dbReference type="ARBA" id="ARBA00029722"/>
    </source>
</evidence>
<dbReference type="OrthoDB" id="9809583at2"/>
<dbReference type="InterPro" id="IPR000757">
    <property type="entry name" value="Beta-glucanase-like"/>
</dbReference>
<keyword evidence="5 14" id="KW-0378">Hydrolase</keyword>
<evidence type="ECO:0000256" key="2">
    <source>
        <dbReference type="ARBA" id="ARBA00006865"/>
    </source>
</evidence>
<evidence type="ECO:0000256" key="9">
    <source>
        <dbReference type="ARBA" id="ARBA00031665"/>
    </source>
</evidence>
<feature type="domain" description="SLH" evidence="12">
    <location>
        <begin position="654"/>
        <end position="705"/>
    </location>
</feature>
<dbReference type="EMBL" id="RZNY01000002">
    <property type="protein sequence ID" value="RUT48189.1"/>
    <property type="molecule type" value="Genomic_DNA"/>
</dbReference>
<dbReference type="InterPro" id="IPR044791">
    <property type="entry name" value="Beta-glucanase/XTH"/>
</dbReference>
<evidence type="ECO:0000256" key="4">
    <source>
        <dbReference type="ARBA" id="ARBA00014569"/>
    </source>
</evidence>
<dbReference type="InterPro" id="IPR008263">
    <property type="entry name" value="GH16_AS"/>
</dbReference>
<feature type="domain" description="SLH" evidence="12">
    <location>
        <begin position="589"/>
        <end position="652"/>
    </location>
</feature>
<dbReference type="Proteomes" id="UP000279446">
    <property type="component" value="Unassembled WGS sequence"/>
</dbReference>
<comment type="catalytic activity">
    <reaction evidence="1">
        <text>Hydrolysis of (1-&gt;4)-beta-D-glucosidic linkages in beta-D-glucans containing (1-&gt;3)- and (1-&gt;4)-bonds.</text>
        <dbReference type="EC" id="3.2.1.73"/>
    </reaction>
</comment>
<feature type="region of interest" description="Disordered" evidence="11">
    <location>
        <begin position="242"/>
        <end position="262"/>
    </location>
</feature>
<dbReference type="SUPFAM" id="SSF49899">
    <property type="entry name" value="Concanavalin A-like lectins/glucanases"/>
    <property type="match status" value="2"/>
</dbReference>
<comment type="caution">
    <text evidence="14">The sequence shown here is derived from an EMBL/GenBank/DDBJ whole genome shotgun (WGS) entry which is preliminary data.</text>
</comment>
<dbReference type="Pfam" id="PF00395">
    <property type="entry name" value="SLH"/>
    <property type="match status" value="2"/>
</dbReference>
<feature type="active site" description="Nucleophile" evidence="10">
    <location>
        <position position="363"/>
    </location>
</feature>
<evidence type="ECO:0000256" key="3">
    <source>
        <dbReference type="ARBA" id="ARBA00012690"/>
    </source>
</evidence>
<evidence type="ECO:0000256" key="8">
    <source>
        <dbReference type="ARBA" id="ARBA00029771"/>
    </source>
</evidence>
<dbReference type="AlphaFoldDB" id="A0A3S1BV67"/>
<evidence type="ECO:0000259" key="13">
    <source>
        <dbReference type="PROSITE" id="PS51762"/>
    </source>
</evidence>
<dbReference type="Pfam" id="PF00722">
    <property type="entry name" value="Glyco_hydro_16"/>
    <property type="match status" value="2"/>
</dbReference>
<evidence type="ECO:0000259" key="12">
    <source>
        <dbReference type="PROSITE" id="PS51272"/>
    </source>
</evidence>
<keyword evidence="15" id="KW-1185">Reference proteome</keyword>
<dbReference type="PROSITE" id="PS51272">
    <property type="entry name" value="SLH"/>
    <property type="match status" value="2"/>
</dbReference>
<feature type="domain" description="GH16" evidence="13">
    <location>
        <begin position="246"/>
        <end position="483"/>
    </location>
</feature>
<dbReference type="PROSITE" id="PS51762">
    <property type="entry name" value="GH16_2"/>
    <property type="match status" value="2"/>
</dbReference>
<evidence type="ECO:0000256" key="5">
    <source>
        <dbReference type="ARBA" id="ARBA00022801"/>
    </source>
</evidence>
<keyword evidence="6" id="KW-0326">Glycosidase</keyword>
<protein>
    <recommendedName>
        <fullName evidence="4">Beta-glucanase</fullName>
        <ecNumber evidence="3">3.2.1.73</ecNumber>
    </recommendedName>
    <alternativeName>
        <fullName evidence="9">1,3-1,4-beta-D-glucan 4-glucanohydrolase</fullName>
    </alternativeName>
    <alternativeName>
        <fullName evidence="8">Endo-beta-1,3-1,4 glucanase</fullName>
    </alternativeName>
    <alternativeName>
        <fullName evidence="7">Lichenase</fullName>
    </alternativeName>
</protein>
<dbReference type="PANTHER" id="PTHR31062">
    <property type="entry name" value="XYLOGLUCAN ENDOTRANSGLUCOSYLASE/HYDROLASE PROTEIN 8-RELATED"/>
    <property type="match status" value="1"/>
</dbReference>
<evidence type="ECO:0000313" key="15">
    <source>
        <dbReference type="Proteomes" id="UP000279446"/>
    </source>
</evidence>
<dbReference type="PRINTS" id="PR00737">
    <property type="entry name" value="GLHYDRLASE16"/>
</dbReference>
<dbReference type="EC" id="3.2.1.73" evidence="3"/>
<feature type="domain" description="GH16" evidence="13">
    <location>
        <begin position="26"/>
        <end position="242"/>
    </location>
</feature>
<dbReference type="PROSITE" id="PS01034">
    <property type="entry name" value="GH16_1"/>
    <property type="match status" value="1"/>
</dbReference>
<accession>A0A3S1BV67</accession>
<evidence type="ECO:0000256" key="10">
    <source>
        <dbReference type="PIRSR" id="PIRSR608264-1"/>
    </source>
</evidence>
<sequence>MLNKIIRQASIVSLIAVICLGGLGISGSRSIVYAEKVDSFMDNFNDPQKIGTHGYLASWPQGKIQWKTDHAEVVDGKFVLTFDDSGDEETTYASAQFTTFDNYGYGRYSASIKAAKDEGLITNFYVYSANEDWTLENIVEARVLGGSPSKLNIRWTKDNIRKEKFITLNFDASAEYNDYAFEWSEDAIKWYVNDELVTTATDGIPSNPGGLIVNLMADDVVNYTGPNQASFDYIKYHKFGEDDPEDDTDLAPPTGVEPPVPTSSAYSFTDGFDSFNNELWYKADGWGNGPDFNVGWQADHVEFSDGKMVLRLDDTPSSGKPYSSGEFATTELHGYGRIESRLKVAKGDGLVTSIFTYSPNADEIDIEILGKDPTKLETNYYVKGVRGLKAHAIIDLGFDASADFHDYAIEWSWNYIRWYVDGELVRNVESNKGDLPSESSTIMANLWAGAGAAADTWTNKFDYPGTPIRAYYDSIKFTPEISFSKSSYELQAGETISTTVFSLVPGGAETDVTSEASYRFAGEDNGVVRLTDDGNLVGLKEGTSVIQATYQNTTALANVTIRPDNTISRAEFTVMLVKALSVKNEDDSKIEFTDEAKIGDWAKQAIAQATSAKITLGYEDGSFRPDSPITRNEMVSMIVRAMQLSNEAYSLTSFDDHDDIPSWARPYFAAAIEHGILEGRPNNELGPFEIATRAEAVMMLLRAGK</sequence>
<dbReference type="GO" id="GO:0042972">
    <property type="term" value="F:licheninase activity"/>
    <property type="evidence" value="ECO:0007669"/>
    <property type="project" value="UniProtKB-EC"/>
</dbReference>
<dbReference type="RefSeq" id="WP_127190610.1">
    <property type="nucleotide sequence ID" value="NZ_RZNY01000002.1"/>
</dbReference>
<dbReference type="GO" id="GO:0005975">
    <property type="term" value="P:carbohydrate metabolic process"/>
    <property type="evidence" value="ECO:0007669"/>
    <property type="project" value="InterPro"/>
</dbReference>
<dbReference type="Gene3D" id="2.60.40.1080">
    <property type="match status" value="1"/>
</dbReference>
<proteinExistence type="inferred from homology"/>
<dbReference type="InterPro" id="IPR013320">
    <property type="entry name" value="ConA-like_dom_sf"/>
</dbReference>